<dbReference type="eggNOG" id="KOG4840">
    <property type="taxonomic scope" value="Eukaryota"/>
</dbReference>
<gene>
    <name evidence="1" type="ORF">LPMP_354900</name>
</gene>
<dbReference type="Proteomes" id="UP000063063">
    <property type="component" value="Chromosome 35"/>
</dbReference>
<dbReference type="VEuPathDB" id="TriTrypDB:LPMP_354900"/>
<dbReference type="PANTHER" id="PTHR31591:SF1">
    <property type="entry name" value="UPF0613 PROTEIN PB24D3.06C"/>
    <property type="match status" value="1"/>
</dbReference>
<dbReference type="Gene3D" id="3.40.50.1820">
    <property type="entry name" value="alpha/beta hydrolase"/>
    <property type="match status" value="1"/>
</dbReference>
<evidence type="ECO:0000313" key="1">
    <source>
        <dbReference type="EMBL" id="AIO02621.1"/>
    </source>
</evidence>
<organism evidence="1 2">
    <name type="scientific">Leishmania panamensis</name>
    <dbReference type="NCBI Taxonomy" id="5679"/>
    <lineage>
        <taxon>Eukaryota</taxon>
        <taxon>Discoba</taxon>
        <taxon>Euglenozoa</taxon>
        <taxon>Kinetoplastea</taxon>
        <taxon>Metakinetoplastina</taxon>
        <taxon>Trypanosomatida</taxon>
        <taxon>Trypanosomatidae</taxon>
        <taxon>Leishmaniinae</taxon>
        <taxon>Leishmania</taxon>
        <taxon>Leishmania guyanensis species complex</taxon>
    </lineage>
</organism>
<protein>
    <submittedName>
        <fullName evidence="1">Paraflagellar rod component, putative</fullName>
    </submittedName>
</protein>
<sequence length="317" mass="34089">MEGRLITLPRDGNHKTSIFLSGTAQRCILVVGSQAEGLFATPYTKQLADGLREEWAVAQVVLGSSHVGRCAPGLEADADDVDAALAVLVKEYNMTEIVLYASGTGVQVALEVLASTLRAGVVTRVILHGGIVSPQQSALFSVKATKQRVEVAHALIAERRGDDAAAMAQVYDMTITPARLYRNATLTVQEAVWQPVLGECESTCKQTLRGVTVPTLFLLSTESSYTTTAQGALSKVLRAVRDATGLPTEDVQVTLLPTTIDEHRRFLKGNTELAVQTVSDFLQQADARHEQRKAAAAIMAIEAERNKRIAHVKALCA</sequence>
<evidence type="ECO:0000313" key="2">
    <source>
        <dbReference type="Proteomes" id="UP000063063"/>
    </source>
</evidence>
<dbReference type="RefSeq" id="XP_010703421.1">
    <property type="nucleotide sequence ID" value="XM_010705119.1"/>
</dbReference>
<reference evidence="1 2" key="1">
    <citation type="journal article" date="2015" name="Sci. Rep.">
        <title>The genome of Leishmania panamensis: insights into genomics of the L. (Viannia) subgenus.</title>
        <authorList>
            <person name="Llanes A."/>
            <person name="Restrepo C.M."/>
            <person name="Vecchio G.D."/>
            <person name="Anguizola F.J."/>
            <person name="Lleonart R."/>
        </authorList>
    </citation>
    <scope>NUCLEOTIDE SEQUENCE [LARGE SCALE GENOMIC DNA]</scope>
    <source>
        <strain evidence="1 2">MHOM/PA/94/PSC-1</strain>
    </source>
</reference>
<accession>A0A088S337</accession>
<dbReference type="AlphaFoldDB" id="A0A088S337"/>
<dbReference type="EMBL" id="CP009404">
    <property type="protein sequence ID" value="AIO02621.1"/>
    <property type="molecule type" value="Genomic_DNA"/>
</dbReference>
<dbReference type="Pfam" id="PF08538">
    <property type="entry name" value="DUF1749"/>
    <property type="match status" value="1"/>
</dbReference>
<dbReference type="GeneID" id="22579518"/>
<proteinExistence type="predicted"/>
<dbReference type="OrthoDB" id="271876at2759"/>
<dbReference type="InterPro" id="IPR029058">
    <property type="entry name" value="AB_hydrolase_fold"/>
</dbReference>
<keyword evidence="2" id="KW-1185">Reference proteome</keyword>
<name>A0A088S337_LEIPA</name>
<dbReference type="PANTHER" id="PTHR31591">
    <property type="entry name" value="UPF0613 PROTEIN PB24D3.06C"/>
    <property type="match status" value="1"/>
</dbReference>
<dbReference type="SUPFAM" id="SSF53474">
    <property type="entry name" value="alpha/beta-Hydrolases"/>
    <property type="match status" value="1"/>
</dbReference>
<dbReference type="InterPro" id="IPR013744">
    <property type="entry name" value="SidJ"/>
</dbReference>
<dbReference type="KEGG" id="lpan:LPMP_354900"/>
<dbReference type="VEuPathDB" id="TriTrypDB:LPAL13_350057400"/>